<proteinExistence type="predicted"/>
<evidence type="ECO:0000313" key="2">
    <source>
        <dbReference type="Proteomes" id="UP000244013"/>
    </source>
</evidence>
<reference evidence="1 2" key="1">
    <citation type="submission" date="2018-04" db="EMBL/GenBank/DDBJ databases">
        <title>Genomic Encyclopedia of Type Strains, Phase III (KMG-III): the genomes of soil and plant-associated and newly described type strains.</title>
        <authorList>
            <person name="Whitman W."/>
        </authorList>
    </citation>
    <scope>NUCLEOTIDE SEQUENCE [LARGE SCALE GENOMIC DNA]</scope>
    <source>
        <strain evidence="1 2">MA-olki</strain>
    </source>
</reference>
<dbReference type="RefSeq" id="WP_107956115.1">
    <property type="nucleotide sequence ID" value="NZ_QAYE01000030.1"/>
</dbReference>
<name>A0A2T5TVQ8_9SPHN</name>
<accession>A0A2T5TVQ8</accession>
<dbReference type="GeneID" id="91007971"/>
<dbReference type="OrthoDB" id="7574220at2"/>
<organism evidence="1 2">
    <name type="scientific">Sphingomonas faeni</name>
    <dbReference type="NCBI Taxonomy" id="185950"/>
    <lineage>
        <taxon>Bacteria</taxon>
        <taxon>Pseudomonadati</taxon>
        <taxon>Pseudomonadota</taxon>
        <taxon>Alphaproteobacteria</taxon>
        <taxon>Sphingomonadales</taxon>
        <taxon>Sphingomonadaceae</taxon>
        <taxon>Sphingomonas</taxon>
    </lineage>
</organism>
<evidence type="ECO:0000313" key="1">
    <source>
        <dbReference type="EMBL" id="PTW43334.1"/>
    </source>
</evidence>
<dbReference type="AlphaFoldDB" id="A0A2T5TVQ8"/>
<protein>
    <submittedName>
        <fullName evidence="1">Uncharacterized protein</fullName>
    </submittedName>
</protein>
<dbReference type="EMBL" id="QAYE01000030">
    <property type="protein sequence ID" value="PTW43334.1"/>
    <property type="molecule type" value="Genomic_DNA"/>
</dbReference>
<gene>
    <name evidence="1" type="ORF">C8J25_1301</name>
</gene>
<sequence>MTIDKIALFEATQALWPAMVKVSDNPSATHEIYRANEEAFPQDDDWRQLALWAFHQALGVYEKQALAKGLPLYPHEVAFSEFDTRMRANLNGADCWSDERAEYEGS</sequence>
<dbReference type="Proteomes" id="UP000244013">
    <property type="component" value="Unassembled WGS sequence"/>
</dbReference>
<comment type="caution">
    <text evidence="1">The sequence shown here is derived from an EMBL/GenBank/DDBJ whole genome shotgun (WGS) entry which is preliminary data.</text>
</comment>